<feature type="transmembrane region" description="Helical" evidence="6">
    <location>
        <begin position="101"/>
        <end position="124"/>
    </location>
</feature>
<evidence type="ECO:0000313" key="7">
    <source>
        <dbReference type="EMBL" id="OUC46996.1"/>
    </source>
</evidence>
<accession>A0A1Y3ET07</accession>
<keyword evidence="3 6" id="KW-0812">Transmembrane</keyword>
<evidence type="ECO:0008006" key="9">
    <source>
        <dbReference type="Google" id="ProtNLM"/>
    </source>
</evidence>
<comment type="subcellular location">
    <subcellularLocation>
        <location evidence="1">Membrane</location>
        <topology evidence="1">Multi-pass membrane protein</topology>
    </subcellularLocation>
</comment>
<dbReference type="EMBL" id="LVZM01005499">
    <property type="protein sequence ID" value="OUC46996.1"/>
    <property type="molecule type" value="Genomic_DNA"/>
</dbReference>
<organism evidence="7 8">
    <name type="scientific">Trichinella nativa</name>
    <dbReference type="NCBI Taxonomy" id="6335"/>
    <lineage>
        <taxon>Eukaryota</taxon>
        <taxon>Metazoa</taxon>
        <taxon>Ecdysozoa</taxon>
        <taxon>Nematoda</taxon>
        <taxon>Enoplea</taxon>
        <taxon>Dorylaimia</taxon>
        <taxon>Trichinellida</taxon>
        <taxon>Trichinellidae</taxon>
        <taxon>Trichinella</taxon>
    </lineage>
</organism>
<dbReference type="Proteomes" id="UP000243006">
    <property type="component" value="Unassembled WGS sequence"/>
</dbReference>
<sequence length="315" mass="36049">MKMTFIYISTGVDVEFIFCTFLYIFIVLAAVAPPDELVSLGFTAESFLKCILREERASFIDHHILRTSGLILIRSLLPYGYISFLTIFVDHFTERYLKYEIFWSLYLLLSYIIIAVAVGVVVYYQKDDWSGHPIVKRLKTYDSNWRNVAAAIDEEYKDMEKFLVGLGTTRVIVTNNWIILIDTWSVHLINQRDAVLCVSGVDTYDRSSSGLLETQYVNIRVASVTNPMQPFTLRCAEECCIGCFQYVPLVKLLKNCKNDDPEVDEEGNVLMPCFPCKCRPMWPRNWIIGRSPCPTCRAPFCLNDVCLPAADDDAT</sequence>
<name>A0A1Y3ET07_9BILA</name>
<gene>
    <name evidence="7" type="ORF">D917_01524</name>
</gene>
<evidence type="ECO:0000313" key="8">
    <source>
        <dbReference type="Proteomes" id="UP000243006"/>
    </source>
</evidence>
<feature type="transmembrane region" description="Helical" evidence="6">
    <location>
        <begin position="71"/>
        <end position="89"/>
    </location>
</feature>
<comment type="similarity">
    <text evidence="2">Belongs to the TMEM129 family.</text>
</comment>
<dbReference type="PANTHER" id="PTHR31322">
    <property type="entry name" value="E3 UBIQUITIN-PROTEIN LIGASE TM129"/>
    <property type="match status" value="1"/>
</dbReference>
<reference evidence="7 8" key="1">
    <citation type="submission" date="2015-04" db="EMBL/GenBank/DDBJ databases">
        <title>Draft genome of the roundworm Trichinella nativa.</title>
        <authorList>
            <person name="Mitreva M."/>
        </authorList>
    </citation>
    <scope>NUCLEOTIDE SEQUENCE [LARGE SCALE GENOMIC DNA]</scope>
    <source>
        <strain evidence="7 8">ISS45</strain>
    </source>
</reference>
<dbReference type="Pfam" id="PF10272">
    <property type="entry name" value="Tmpp129"/>
    <property type="match status" value="2"/>
</dbReference>
<protein>
    <recommendedName>
        <fullName evidence="9">Transmembrane protein</fullName>
    </recommendedName>
</protein>
<dbReference type="PANTHER" id="PTHR31322:SF2">
    <property type="entry name" value="E3 UBIQUITIN-PROTEIN LIGASE TM129"/>
    <property type="match status" value="1"/>
</dbReference>
<dbReference type="GO" id="GO:0061630">
    <property type="term" value="F:ubiquitin protein ligase activity"/>
    <property type="evidence" value="ECO:0007669"/>
    <property type="project" value="InterPro"/>
</dbReference>
<dbReference type="InterPro" id="IPR018801">
    <property type="entry name" value="TM129"/>
</dbReference>
<evidence type="ECO:0000256" key="5">
    <source>
        <dbReference type="ARBA" id="ARBA00023136"/>
    </source>
</evidence>
<proteinExistence type="inferred from homology"/>
<dbReference type="GO" id="GO:0005783">
    <property type="term" value="C:endoplasmic reticulum"/>
    <property type="evidence" value="ECO:0007669"/>
    <property type="project" value="TreeGrafter"/>
</dbReference>
<evidence type="ECO:0000256" key="4">
    <source>
        <dbReference type="ARBA" id="ARBA00022989"/>
    </source>
</evidence>
<keyword evidence="5 6" id="KW-0472">Membrane</keyword>
<evidence type="ECO:0000256" key="3">
    <source>
        <dbReference type="ARBA" id="ARBA00022692"/>
    </source>
</evidence>
<dbReference type="GO" id="GO:0016567">
    <property type="term" value="P:protein ubiquitination"/>
    <property type="evidence" value="ECO:0007669"/>
    <property type="project" value="InterPro"/>
</dbReference>
<dbReference type="AlphaFoldDB" id="A0A1Y3ET07"/>
<keyword evidence="4 6" id="KW-1133">Transmembrane helix</keyword>
<evidence type="ECO:0000256" key="6">
    <source>
        <dbReference type="SAM" id="Phobius"/>
    </source>
</evidence>
<evidence type="ECO:0000256" key="1">
    <source>
        <dbReference type="ARBA" id="ARBA00004141"/>
    </source>
</evidence>
<feature type="transmembrane region" description="Helical" evidence="6">
    <location>
        <begin position="12"/>
        <end position="32"/>
    </location>
</feature>
<evidence type="ECO:0000256" key="2">
    <source>
        <dbReference type="ARBA" id="ARBA00007332"/>
    </source>
</evidence>
<dbReference type="GO" id="GO:0016020">
    <property type="term" value="C:membrane"/>
    <property type="evidence" value="ECO:0007669"/>
    <property type="project" value="UniProtKB-SubCell"/>
</dbReference>
<comment type="caution">
    <text evidence="7">The sequence shown here is derived from an EMBL/GenBank/DDBJ whole genome shotgun (WGS) entry which is preliminary data.</text>
</comment>